<dbReference type="SMART" id="SM00895">
    <property type="entry name" value="FCD"/>
    <property type="match status" value="1"/>
</dbReference>
<evidence type="ECO:0000256" key="3">
    <source>
        <dbReference type="ARBA" id="ARBA00023163"/>
    </source>
</evidence>
<name>A0ABW5UYG5_9MICO</name>
<organism evidence="5 6">
    <name type="scientific">Gulosibacter faecalis</name>
    <dbReference type="NCBI Taxonomy" id="272240"/>
    <lineage>
        <taxon>Bacteria</taxon>
        <taxon>Bacillati</taxon>
        <taxon>Actinomycetota</taxon>
        <taxon>Actinomycetes</taxon>
        <taxon>Micrococcales</taxon>
        <taxon>Microbacteriaceae</taxon>
        <taxon>Gulosibacter</taxon>
    </lineage>
</organism>
<keyword evidence="1" id="KW-0805">Transcription regulation</keyword>
<protein>
    <submittedName>
        <fullName evidence="5">GntR family transcriptional regulator</fullName>
    </submittedName>
</protein>
<keyword evidence="6" id="KW-1185">Reference proteome</keyword>
<comment type="caution">
    <text evidence="5">The sequence shown here is derived from an EMBL/GenBank/DDBJ whole genome shotgun (WGS) entry which is preliminary data.</text>
</comment>
<dbReference type="PANTHER" id="PTHR43537:SF24">
    <property type="entry name" value="GLUCONATE OPERON TRANSCRIPTIONAL REPRESSOR"/>
    <property type="match status" value="1"/>
</dbReference>
<dbReference type="Proteomes" id="UP001597492">
    <property type="component" value="Unassembled WGS sequence"/>
</dbReference>
<dbReference type="SUPFAM" id="SSF48008">
    <property type="entry name" value="GntR ligand-binding domain-like"/>
    <property type="match status" value="1"/>
</dbReference>
<dbReference type="InterPro" id="IPR011711">
    <property type="entry name" value="GntR_C"/>
</dbReference>
<feature type="domain" description="HTH gntR-type" evidence="4">
    <location>
        <begin position="15"/>
        <end position="82"/>
    </location>
</feature>
<proteinExistence type="predicted"/>
<dbReference type="RefSeq" id="WP_019617936.1">
    <property type="nucleotide sequence ID" value="NZ_JBHUNE010000003.1"/>
</dbReference>
<dbReference type="InterPro" id="IPR000524">
    <property type="entry name" value="Tscrpt_reg_HTH_GntR"/>
</dbReference>
<dbReference type="SMART" id="SM00345">
    <property type="entry name" value="HTH_GNTR"/>
    <property type="match status" value="1"/>
</dbReference>
<dbReference type="PROSITE" id="PS50949">
    <property type="entry name" value="HTH_GNTR"/>
    <property type="match status" value="1"/>
</dbReference>
<evidence type="ECO:0000256" key="1">
    <source>
        <dbReference type="ARBA" id="ARBA00023015"/>
    </source>
</evidence>
<dbReference type="Gene3D" id="1.20.120.530">
    <property type="entry name" value="GntR ligand-binding domain-like"/>
    <property type="match status" value="1"/>
</dbReference>
<evidence type="ECO:0000259" key="4">
    <source>
        <dbReference type="PROSITE" id="PS50949"/>
    </source>
</evidence>
<reference evidence="6" key="1">
    <citation type="journal article" date="2019" name="Int. J. Syst. Evol. Microbiol.">
        <title>The Global Catalogue of Microorganisms (GCM) 10K type strain sequencing project: providing services to taxonomists for standard genome sequencing and annotation.</title>
        <authorList>
            <consortium name="The Broad Institute Genomics Platform"/>
            <consortium name="The Broad Institute Genome Sequencing Center for Infectious Disease"/>
            <person name="Wu L."/>
            <person name="Ma J."/>
        </authorList>
    </citation>
    <scope>NUCLEOTIDE SEQUENCE [LARGE SCALE GENOMIC DNA]</scope>
    <source>
        <strain evidence="6">TISTR 1514</strain>
    </source>
</reference>
<dbReference type="InterPro" id="IPR036388">
    <property type="entry name" value="WH-like_DNA-bd_sf"/>
</dbReference>
<evidence type="ECO:0000256" key="2">
    <source>
        <dbReference type="ARBA" id="ARBA00023125"/>
    </source>
</evidence>
<evidence type="ECO:0000313" key="6">
    <source>
        <dbReference type="Proteomes" id="UP001597492"/>
    </source>
</evidence>
<accession>A0ABW5UYG5</accession>
<dbReference type="SUPFAM" id="SSF46785">
    <property type="entry name" value="Winged helix' DNA-binding domain"/>
    <property type="match status" value="1"/>
</dbReference>
<dbReference type="Pfam" id="PF07729">
    <property type="entry name" value="FCD"/>
    <property type="match status" value="1"/>
</dbReference>
<dbReference type="Gene3D" id="1.10.10.10">
    <property type="entry name" value="Winged helix-like DNA-binding domain superfamily/Winged helix DNA-binding domain"/>
    <property type="match status" value="1"/>
</dbReference>
<dbReference type="CDD" id="cd07377">
    <property type="entry name" value="WHTH_GntR"/>
    <property type="match status" value="1"/>
</dbReference>
<dbReference type="PANTHER" id="PTHR43537">
    <property type="entry name" value="TRANSCRIPTIONAL REGULATOR, GNTR FAMILY"/>
    <property type="match status" value="1"/>
</dbReference>
<sequence>MTETPPPHADAVVHGKSGEQVTEWLRRDILEGVFVPGARIRQTDLAERYGATRAPVREALRMLAATGLISHVANAGARVARLTADECAELYRVRERIEPLLLEYTVPLLTPDDVAELRRLANEMSHTDDPELFVQLDREFHDLTYRPNATILLAQTVRDLWDRTQHYRREFSRKVRSFGDQSADFDHQLIVNAIERGDTDEVGRLIELHIRRTRLSLVAHPEVFA</sequence>
<dbReference type="EMBL" id="JBHUNE010000003">
    <property type="protein sequence ID" value="MFD2757390.1"/>
    <property type="molecule type" value="Genomic_DNA"/>
</dbReference>
<gene>
    <name evidence="5" type="ORF">ACFSW7_03235</name>
</gene>
<evidence type="ECO:0000313" key="5">
    <source>
        <dbReference type="EMBL" id="MFD2757390.1"/>
    </source>
</evidence>
<dbReference type="Pfam" id="PF00392">
    <property type="entry name" value="GntR"/>
    <property type="match status" value="1"/>
</dbReference>
<keyword evidence="2" id="KW-0238">DNA-binding</keyword>
<keyword evidence="3" id="KW-0804">Transcription</keyword>
<dbReference type="InterPro" id="IPR008920">
    <property type="entry name" value="TF_FadR/GntR_C"/>
</dbReference>
<dbReference type="InterPro" id="IPR036390">
    <property type="entry name" value="WH_DNA-bd_sf"/>
</dbReference>